<dbReference type="GO" id="GO:0016787">
    <property type="term" value="F:hydrolase activity"/>
    <property type="evidence" value="ECO:0007669"/>
    <property type="project" value="UniProtKB-KW"/>
</dbReference>
<dbReference type="EMBL" id="JBHUKR010000011">
    <property type="protein sequence ID" value="MFD2419074.1"/>
    <property type="molecule type" value="Genomic_DNA"/>
</dbReference>
<dbReference type="Proteomes" id="UP001597417">
    <property type="component" value="Unassembled WGS sequence"/>
</dbReference>
<dbReference type="RefSeq" id="WP_378267091.1">
    <property type="nucleotide sequence ID" value="NZ_JBHUKR010000011.1"/>
</dbReference>
<protein>
    <submittedName>
        <fullName evidence="1">HAD family hydrolase</fullName>
        <ecNumber evidence="1">3.-.-.-</ecNumber>
    </submittedName>
</protein>
<dbReference type="InterPro" id="IPR023214">
    <property type="entry name" value="HAD_sf"/>
</dbReference>
<dbReference type="InterPro" id="IPR036412">
    <property type="entry name" value="HAD-like_sf"/>
</dbReference>
<dbReference type="SUPFAM" id="SSF56784">
    <property type="entry name" value="HAD-like"/>
    <property type="match status" value="1"/>
</dbReference>
<proteinExistence type="predicted"/>
<sequence length="62" mass="6308">MVGDTPNDVRAGLMAGARVIGVPTGNSTEEELRAAGATNIVASLVDVVALQEFMEATGLSHP</sequence>
<keyword evidence="2" id="KW-1185">Reference proteome</keyword>
<dbReference type="EC" id="3.-.-.-" evidence="1"/>
<comment type="caution">
    <text evidence="1">The sequence shown here is derived from an EMBL/GenBank/DDBJ whole genome shotgun (WGS) entry which is preliminary data.</text>
</comment>
<name>A0ABW5FWV3_9PSEU</name>
<dbReference type="Pfam" id="PF13242">
    <property type="entry name" value="Hydrolase_like"/>
    <property type="match status" value="1"/>
</dbReference>
<keyword evidence="1" id="KW-0378">Hydrolase</keyword>
<organism evidence="1 2">
    <name type="scientific">Amycolatopsis pigmentata</name>
    <dbReference type="NCBI Taxonomy" id="450801"/>
    <lineage>
        <taxon>Bacteria</taxon>
        <taxon>Bacillati</taxon>
        <taxon>Actinomycetota</taxon>
        <taxon>Actinomycetes</taxon>
        <taxon>Pseudonocardiales</taxon>
        <taxon>Pseudonocardiaceae</taxon>
        <taxon>Amycolatopsis</taxon>
    </lineage>
</organism>
<evidence type="ECO:0000313" key="1">
    <source>
        <dbReference type="EMBL" id="MFD2419074.1"/>
    </source>
</evidence>
<reference evidence="2" key="1">
    <citation type="journal article" date="2019" name="Int. J. Syst. Evol. Microbiol.">
        <title>The Global Catalogue of Microorganisms (GCM) 10K type strain sequencing project: providing services to taxonomists for standard genome sequencing and annotation.</title>
        <authorList>
            <consortium name="The Broad Institute Genomics Platform"/>
            <consortium name="The Broad Institute Genome Sequencing Center for Infectious Disease"/>
            <person name="Wu L."/>
            <person name="Ma J."/>
        </authorList>
    </citation>
    <scope>NUCLEOTIDE SEQUENCE [LARGE SCALE GENOMIC DNA]</scope>
    <source>
        <strain evidence="2">CGMCC 4.7645</strain>
    </source>
</reference>
<dbReference type="Gene3D" id="3.40.50.1000">
    <property type="entry name" value="HAD superfamily/HAD-like"/>
    <property type="match status" value="1"/>
</dbReference>
<gene>
    <name evidence="1" type="ORF">ACFSXZ_22335</name>
</gene>
<evidence type="ECO:0000313" key="2">
    <source>
        <dbReference type="Proteomes" id="UP001597417"/>
    </source>
</evidence>
<accession>A0ABW5FWV3</accession>